<accession>A0A7I9V4S6</accession>
<protein>
    <submittedName>
        <fullName evidence="3">Oxidoreductase</fullName>
    </submittedName>
</protein>
<dbReference type="GO" id="GO:0005829">
    <property type="term" value="C:cytosol"/>
    <property type="evidence" value="ECO:0007669"/>
    <property type="project" value="TreeGrafter"/>
</dbReference>
<evidence type="ECO:0000313" key="4">
    <source>
        <dbReference type="Proteomes" id="UP000444960"/>
    </source>
</evidence>
<dbReference type="RefSeq" id="WP_161894303.1">
    <property type="nucleotide sequence ID" value="NZ_BJOV01000002.1"/>
</dbReference>
<proteinExistence type="predicted"/>
<evidence type="ECO:0000313" key="3">
    <source>
        <dbReference type="EMBL" id="GEE00406.1"/>
    </source>
</evidence>
<name>A0A7I9V4S6_9ACTN</name>
<dbReference type="InterPro" id="IPR023210">
    <property type="entry name" value="NADP_OxRdtase_dom"/>
</dbReference>
<dbReference type="GO" id="GO:0016491">
    <property type="term" value="F:oxidoreductase activity"/>
    <property type="evidence" value="ECO:0007669"/>
    <property type="project" value="UniProtKB-KW"/>
</dbReference>
<dbReference type="AlphaFoldDB" id="A0A7I9V4S6"/>
<dbReference type="SUPFAM" id="SSF51430">
    <property type="entry name" value="NAD(P)-linked oxidoreductase"/>
    <property type="match status" value="1"/>
</dbReference>
<dbReference type="FunFam" id="3.20.20.100:FF:000004">
    <property type="entry name" value="Oxidoreductase, aldo/keto reductase"/>
    <property type="match status" value="1"/>
</dbReference>
<dbReference type="Gene3D" id="3.20.20.100">
    <property type="entry name" value="NADP-dependent oxidoreductase domain"/>
    <property type="match status" value="1"/>
</dbReference>
<keyword evidence="4" id="KW-1185">Reference proteome</keyword>
<evidence type="ECO:0000259" key="2">
    <source>
        <dbReference type="Pfam" id="PF00248"/>
    </source>
</evidence>
<dbReference type="Proteomes" id="UP000444960">
    <property type="component" value="Unassembled WGS sequence"/>
</dbReference>
<dbReference type="PROSITE" id="PS51257">
    <property type="entry name" value="PROKAR_LIPOPROTEIN"/>
    <property type="match status" value="1"/>
</dbReference>
<dbReference type="EMBL" id="BJOV01000002">
    <property type="protein sequence ID" value="GEE00406.1"/>
    <property type="molecule type" value="Genomic_DNA"/>
</dbReference>
<dbReference type="PANTHER" id="PTHR43364">
    <property type="entry name" value="NADH-SPECIFIC METHYLGLYOXAL REDUCTASE-RELATED"/>
    <property type="match status" value="1"/>
</dbReference>
<gene>
    <name evidence="3" type="ORF">nbrc107696_08520</name>
</gene>
<dbReference type="Pfam" id="PF00248">
    <property type="entry name" value="Aldo_ket_red"/>
    <property type="match status" value="1"/>
</dbReference>
<dbReference type="InterPro" id="IPR050523">
    <property type="entry name" value="AKR_Detox_Biosynth"/>
</dbReference>
<feature type="domain" description="NADP-dependent oxidoreductase" evidence="2">
    <location>
        <begin position="16"/>
        <end position="309"/>
    </location>
</feature>
<dbReference type="PANTHER" id="PTHR43364:SF4">
    <property type="entry name" value="NAD(P)-LINKED OXIDOREDUCTASE SUPERFAMILY PROTEIN"/>
    <property type="match status" value="1"/>
</dbReference>
<dbReference type="InterPro" id="IPR036812">
    <property type="entry name" value="NAD(P)_OxRdtase_dom_sf"/>
</dbReference>
<keyword evidence="1" id="KW-0560">Oxidoreductase</keyword>
<sequence length="322" mass="34063">MRYQTLGTSGLVVSAIGVGCNAFGKRIDQRATNAVVDAAIDEGITFFDTSDSYGSGASEQTLGKALGDRRGDVVIATKFGMDNGGLCGDDHGVRASRNYITKAVEGSLRRLGTDYVDLYQLHTPDRVTPLEETLDTLAGLVRQGKVRYIGCSNFTAWEVVDAHWLADSVGSPQFITAQNEYSLYNRAADEELIPALDHVGVSLLPYFPLAYGLLTGKYTRGQAAPDGTRLAVETHRLEGVDFDAIEAFQEFAASRGVSVTSVALGALAAMPSVGSVISGATRPEQVVANVAALDWTPTPDDWAALDAIVAPGSGKGYATFAT</sequence>
<comment type="caution">
    <text evidence="3">The sequence shown here is derived from an EMBL/GenBank/DDBJ whole genome shotgun (WGS) entry which is preliminary data.</text>
</comment>
<evidence type="ECO:0000256" key="1">
    <source>
        <dbReference type="ARBA" id="ARBA00023002"/>
    </source>
</evidence>
<organism evidence="3 4">
    <name type="scientific">Gordonia spumicola</name>
    <dbReference type="NCBI Taxonomy" id="589161"/>
    <lineage>
        <taxon>Bacteria</taxon>
        <taxon>Bacillati</taxon>
        <taxon>Actinomycetota</taxon>
        <taxon>Actinomycetes</taxon>
        <taxon>Mycobacteriales</taxon>
        <taxon>Gordoniaceae</taxon>
        <taxon>Gordonia</taxon>
    </lineage>
</organism>
<dbReference type="OrthoDB" id="9768793at2"/>
<reference evidence="4" key="1">
    <citation type="submission" date="2019-06" db="EMBL/GenBank/DDBJ databases">
        <title>Gordonia isolated from sludge of a wastewater treatment plant.</title>
        <authorList>
            <person name="Tamura T."/>
            <person name="Aoyama K."/>
            <person name="Kang Y."/>
            <person name="Saito S."/>
            <person name="Akiyama N."/>
            <person name="Yazawa K."/>
            <person name="Gonoi T."/>
            <person name="Mikami Y."/>
        </authorList>
    </citation>
    <scope>NUCLEOTIDE SEQUENCE [LARGE SCALE GENOMIC DNA]</scope>
    <source>
        <strain evidence="4">NBRC 107696</strain>
    </source>
</reference>